<dbReference type="Proteomes" id="UP000316304">
    <property type="component" value="Unassembled WGS sequence"/>
</dbReference>
<comment type="caution">
    <text evidence="7">The sequence shown here is derived from an EMBL/GenBank/DDBJ whole genome shotgun (WGS) entry which is preliminary data.</text>
</comment>
<keyword evidence="1" id="KW-0719">Serine esterase</keyword>
<gene>
    <name evidence="7" type="ORF">Pla52o_18890</name>
</gene>
<keyword evidence="2 5" id="KW-0732">Signal</keyword>
<dbReference type="SUPFAM" id="SSF53474">
    <property type="entry name" value="alpha/beta-Hydrolases"/>
    <property type="match status" value="1"/>
</dbReference>
<keyword evidence="3" id="KW-0378">Hydrolase</keyword>
<dbReference type="OrthoDB" id="9809261at2"/>
<dbReference type="InterPro" id="IPR029058">
    <property type="entry name" value="AB_hydrolase_fold"/>
</dbReference>
<evidence type="ECO:0000256" key="2">
    <source>
        <dbReference type="ARBA" id="ARBA00022729"/>
    </source>
</evidence>
<dbReference type="EMBL" id="SJPT01000003">
    <property type="protein sequence ID" value="TWU23966.1"/>
    <property type="molecule type" value="Genomic_DNA"/>
</dbReference>
<dbReference type="RefSeq" id="WP_146594633.1">
    <property type="nucleotide sequence ID" value="NZ_SJPT01000003.1"/>
</dbReference>
<dbReference type="InterPro" id="IPR054579">
    <property type="entry name" value="GCE-like_dom"/>
</dbReference>
<organism evidence="7 8">
    <name type="scientific">Novipirellula galeiformis</name>
    <dbReference type="NCBI Taxonomy" id="2528004"/>
    <lineage>
        <taxon>Bacteria</taxon>
        <taxon>Pseudomonadati</taxon>
        <taxon>Planctomycetota</taxon>
        <taxon>Planctomycetia</taxon>
        <taxon>Pirellulales</taxon>
        <taxon>Pirellulaceae</taxon>
        <taxon>Novipirellula</taxon>
    </lineage>
</organism>
<name>A0A5C6CLE9_9BACT</name>
<feature type="region of interest" description="Disordered" evidence="4">
    <location>
        <begin position="27"/>
        <end position="53"/>
    </location>
</feature>
<evidence type="ECO:0000256" key="3">
    <source>
        <dbReference type="ARBA" id="ARBA00022801"/>
    </source>
</evidence>
<evidence type="ECO:0000256" key="5">
    <source>
        <dbReference type="SAM" id="SignalP"/>
    </source>
</evidence>
<evidence type="ECO:0000256" key="1">
    <source>
        <dbReference type="ARBA" id="ARBA00022487"/>
    </source>
</evidence>
<dbReference type="AlphaFoldDB" id="A0A5C6CLE9"/>
<dbReference type="Pfam" id="PF22244">
    <property type="entry name" value="GCE_fung"/>
    <property type="match status" value="1"/>
</dbReference>
<feature type="domain" description="4-O-methyl-glucuronoyl methylesterase-like" evidence="6">
    <location>
        <begin position="221"/>
        <end position="369"/>
    </location>
</feature>
<reference evidence="7 8" key="1">
    <citation type="submission" date="2019-02" db="EMBL/GenBank/DDBJ databases">
        <title>Deep-cultivation of Planctomycetes and their phenomic and genomic characterization uncovers novel biology.</title>
        <authorList>
            <person name="Wiegand S."/>
            <person name="Jogler M."/>
            <person name="Boedeker C."/>
            <person name="Pinto D."/>
            <person name="Vollmers J."/>
            <person name="Rivas-Marin E."/>
            <person name="Kohn T."/>
            <person name="Peeters S.H."/>
            <person name="Heuer A."/>
            <person name="Rast P."/>
            <person name="Oberbeckmann S."/>
            <person name="Bunk B."/>
            <person name="Jeske O."/>
            <person name="Meyerdierks A."/>
            <person name="Storesund J.E."/>
            <person name="Kallscheuer N."/>
            <person name="Luecker S."/>
            <person name="Lage O.M."/>
            <person name="Pohl T."/>
            <person name="Merkel B.J."/>
            <person name="Hornburger P."/>
            <person name="Mueller R.-W."/>
            <person name="Bruemmer F."/>
            <person name="Labrenz M."/>
            <person name="Spormann A.M."/>
            <person name="Op Den Camp H."/>
            <person name="Overmann J."/>
            <person name="Amann R."/>
            <person name="Jetten M.S.M."/>
            <person name="Mascher T."/>
            <person name="Medema M.H."/>
            <person name="Devos D.P."/>
            <person name="Kaster A.-K."/>
            <person name="Ovreas L."/>
            <person name="Rohde M."/>
            <person name="Galperin M.Y."/>
            <person name="Jogler C."/>
        </authorList>
    </citation>
    <scope>NUCLEOTIDE SEQUENCE [LARGE SCALE GENOMIC DNA]</scope>
    <source>
        <strain evidence="7 8">Pla52o</strain>
    </source>
</reference>
<evidence type="ECO:0000313" key="8">
    <source>
        <dbReference type="Proteomes" id="UP000316304"/>
    </source>
</evidence>
<evidence type="ECO:0000313" key="7">
    <source>
        <dbReference type="EMBL" id="TWU23966.1"/>
    </source>
</evidence>
<evidence type="ECO:0000256" key="4">
    <source>
        <dbReference type="SAM" id="MobiDB-lite"/>
    </source>
</evidence>
<proteinExistence type="predicted"/>
<feature type="chain" id="PRO_5022867994" description="4-O-methyl-glucuronoyl methylesterase-like domain-containing protein" evidence="5">
    <location>
        <begin position="22"/>
        <end position="419"/>
    </location>
</feature>
<accession>A0A5C6CLE9</accession>
<protein>
    <recommendedName>
        <fullName evidence="6">4-O-methyl-glucuronoyl methylesterase-like domain-containing protein</fullName>
    </recommendedName>
</protein>
<dbReference type="GO" id="GO:0052689">
    <property type="term" value="F:carboxylic ester hydrolase activity"/>
    <property type="evidence" value="ECO:0007669"/>
    <property type="project" value="UniProtKB-KW"/>
</dbReference>
<keyword evidence="8" id="KW-1185">Reference proteome</keyword>
<feature type="signal peptide" evidence="5">
    <location>
        <begin position="1"/>
        <end position="21"/>
    </location>
</feature>
<dbReference type="Gene3D" id="3.40.50.1820">
    <property type="entry name" value="alpha/beta hydrolase"/>
    <property type="match status" value="1"/>
</dbReference>
<sequence precursor="true">MHIRRFLMVALVVGVASIAAAQTFNPRDDIKPKDEESTVSNDRLPDPLSGIESPAEWPARREQIRQLFATEMFGNVPTDKLNAIKVKVKVKDQGTRKSIFGGKATMWQPVVTLAGRDLQLLIFLPSESKDTPAFLAYNFHGNHTVLDDVDIPVTEHWVRNKPGNRASAQDRGNGASRWAVEKIIDHGFALVTLYYGDVDPDFDDGFANGVHAALADKPAGDQWGSIATWAWGLSRVLDYLETVPEIDEQRVAVMGHSRLGKTALWAGANDERFALVISNNSGCGGAALSRRRSGETVARINTAFPHWFCKNFAHYNDNEAQLPFDQHMLIALMAPRPVYVASAVEDTWADPEGEFLSAKHATPVYQLLGSEGLPAKEMPAVDQPSQGSIGYHVRSGGHGVTDFDWTEYLKFSSKHLLNK</sequence>
<feature type="compositionally biased region" description="Basic and acidic residues" evidence="4">
    <location>
        <begin position="27"/>
        <end position="36"/>
    </location>
</feature>
<evidence type="ECO:0000259" key="6">
    <source>
        <dbReference type="Pfam" id="PF22244"/>
    </source>
</evidence>